<feature type="compositionally biased region" description="Low complexity" evidence="1">
    <location>
        <begin position="1237"/>
        <end position="1260"/>
    </location>
</feature>
<dbReference type="InterPro" id="IPR036890">
    <property type="entry name" value="HATPase_C_sf"/>
</dbReference>
<dbReference type="PANTHER" id="PTHR32387:SF0">
    <property type="entry name" value="PROTEIN NO VEIN"/>
    <property type="match status" value="1"/>
</dbReference>
<gene>
    <name evidence="2" type="ORF">B0T10DRAFT_611919</name>
</gene>
<name>A0A9P8VPS3_9HYPO</name>
<dbReference type="SUPFAM" id="SSF55874">
    <property type="entry name" value="ATPase domain of HSP90 chaperone/DNA topoisomerase II/histidine kinase"/>
    <property type="match status" value="1"/>
</dbReference>
<feature type="region of interest" description="Disordered" evidence="1">
    <location>
        <begin position="1236"/>
        <end position="1267"/>
    </location>
</feature>
<evidence type="ECO:0008006" key="4">
    <source>
        <dbReference type="Google" id="ProtNLM"/>
    </source>
</evidence>
<feature type="region of interest" description="Disordered" evidence="1">
    <location>
        <begin position="1167"/>
        <end position="1186"/>
    </location>
</feature>
<organism evidence="2 3">
    <name type="scientific">Thelonectria olida</name>
    <dbReference type="NCBI Taxonomy" id="1576542"/>
    <lineage>
        <taxon>Eukaryota</taxon>
        <taxon>Fungi</taxon>
        <taxon>Dikarya</taxon>
        <taxon>Ascomycota</taxon>
        <taxon>Pezizomycotina</taxon>
        <taxon>Sordariomycetes</taxon>
        <taxon>Hypocreomycetidae</taxon>
        <taxon>Hypocreales</taxon>
        <taxon>Nectriaceae</taxon>
        <taxon>Thelonectria</taxon>
    </lineage>
</organism>
<evidence type="ECO:0000313" key="2">
    <source>
        <dbReference type="EMBL" id="KAH6867174.1"/>
    </source>
</evidence>
<dbReference type="Gene3D" id="3.30.565.10">
    <property type="entry name" value="Histidine kinase-like ATPase, C-terminal domain"/>
    <property type="match status" value="1"/>
</dbReference>
<sequence length="1419" mass="162103">MDNSARNRAARSKSEADSQIELLRKRRGFNGQEQQEPTLVSMLDNTLHPSHFLLELIQNADDNTFSPRVTPSLSISLSESGFRHLRTDCNEAGFTFNELDAITHTGNSTKKGASRRERGYIGEKGIGFKSVFKVADVVNVVSGHYEFKLDRDKPLGMILPILSRFPLGHRLPGHTQFLLQIKSEGDFKRIQADLCNIEPQLLIFLRKIRQLKIQTDFIQRTYCIQNDMSDVALGETATILSSHETESPALKTKYIIVRSKTRGLPTEPRREGVTTSEVMLVFPVDESNNPTISPQKTFAFLPIDDFGFKFLIHADFLLVASREGLDYHSPWNLALRQTLCGSFLAAIKRFAAVPTSGTEPGLRYMWPKYTKHHRSAHDFWNQLSQDILSRLSYERVLESCDPFARSYTPKELHFLPTDFRFEGHALFDCPSLRRKHLSFRYDQVREELEPLGVQDINIQDLCKEFAAWIAEVGVSRLGEQPPEWHRKVASIFCVDAGLKDSLTKLPIIPLRDGSWVSARKAHLYLETGTGDEYVPGGISISIVDRAATQDPVRRRFFEFLGIPTYDPRHVCNLILEMHSGNTLRVMDRMPEDLVRDAIYLFRNRDLHGQECSPEIYFLVTNRGQSFRRKTQIYILDHTAVPSLIDKYKDTERNPFYILDELYEKLVRGDDRITPMAFFGWLLKSPNISTVPILLRDHYPTPEWAFLRDKEVTDLLLVLKQLCKHEPPGPRLLHAVLELRVKSREGTHRPLAELAIPTEGLLQICPHLDFADLQQPESWKFLAKFGILTAPNTTARLQELAILASLPIEEAFASKPLVFIARPQPAWVTHDSCVWSAPPAVRHVIKLATRYADCQTLFCHRLNVKNASIRHVADELCALHGGSPEGIVQRCEELLMILKRYLSSESEFTAQHFLRIRHARVFPVLEVGAGERSQLPAPRIVLRALQDADWYIPDRITLETTFRGRVNLLGFSLRSVKQLEFLWQKLRCQHKYLSNPKVVKEEVQARGSQIRDPYKEHELKTRIRYLPYLSASSDAGLRQEPPLYVWSVPSIVTVRTLGSIVIEENDQLVTLQEGPPLTIYFLSDIPQSKQSQVNFALAEFFSRRYDIRDNDKNLLNLMLSAPIEELGRIMTANDRFLPDELDNENVSDGGTRADDMDLDDIEIMERRQSERADLSVHSTNNQTQHSLREFIPSIQSKSQSIAASARSFRISKRFHQSSPREQARSERLRQALVLSQVSASTQEPLPSSSSESGWNSGSPPELTSRSSARHIRTTEIGYLGEYFVHTLFERHIDNWSFDNWTSRLRAEAGHPSFTLPEGQFTDFTYLDHSGQMRAFLQVGGLDLDPKWSSSTTYHLEVKTTAGDCSDVFFASQNQINMMRRFDNDPENAYILSRVFDIEGDNRGLKFYPSPWRLGLEATSC</sequence>
<proteinExistence type="predicted"/>
<accession>A0A9P8VPS3</accession>
<feature type="compositionally biased region" description="Polar residues" evidence="1">
    <location>
        <begin position="1175"/>
        <end position="1184"/>
    </location>
</feature>
<protein>
    <recommendedName>
        <fullName evidence="4">Protein NO VEIN C-terminal domain-containing protein</fullName>
    </recommendedName>
</protein>
<dbReference type="OrthoDB" id="1262810at2759"/>
<comment type="caution">
    <text evidence="2">The sequence shown here is derived from an EMBL/GenBank/DDBJ whole genome shotgun (WGS) entry which is preliminary data.</text>
</comment>
<evidence type="ECO:0000256" key="1">
    <source>
        <dbReference type="SAM" id="MobiDB-lite"/>
    </source>
</evidence>
<reference evidence="2 3" key="1">
    <citation type="journal article" date="2021" name="Nat. Commun.">
        <title>Genetic determinants of endophytism in the Arabidopsis root mycobiome.</title>
        <authorList>
            <person name="Mesny F."/>
            <person name="Miyauchi S."/>
            <person name="Thiergart T."/>
            <person name="Pickel B."/>
            <person name="Atanasova L."/>
            <person name="Karlsson M."/>
            <person name="Huettel B."/>
            <person name="Barry K.W."/>
            <person name="Haridas S."/>
            <person name="Chen C."/>
            <person name="Bauer D."/>
            <person name="Andreopoulos W."/>
            <person name="Pangilinan J."/>
            <person name="LaButti K."/>
            <person name="Riley R."/>
            <person name="Lipzen A."/>
            <person name="Clum A."/>
            <person name="Drula E."/>
            <person name="Henrissat B."/>
            <person name="Kohler A."/>
            <person name="Grigoriev I.V."/>
            <person name="Martin F.M."/>
            <person name="Hacquard S."/>
        </authorList>
    </citation>
    <scope>NUCLEOTIDE SEQUENCE [LARGE SCALE GENOMIC DNA]</scope>
    <source>
        <strain evidence="2 3">MPI-CAGE-CH-0241</strain>
    </source>
</reference>
<dbReference type="Proteomes" id="UP000777438">
    <property type="component" value="Unassembled WGS sequence"/>
</dbReference>
<dbReference type="EMBL" id="JAGPYM010000120">
    <property type="protein sequence ID" value="KAH6867174.1"/>
    <property type="molecule type" value="Genomic_DNA"/>
</dbReference>
<dbReference type="NCBIfam" id="NF047352">
    <property type="entry name" value="P_loop_sacsin"/>
    <property type="match status" value="1"/>
</dbReference>
<dbReference type="PANTHER" id="PTHR32387">
    <property type="entry name" value="WU:FJ29H11"/>
    <property type="match status" value="1"/>
</dbReference>
<evidence type="ECO:0000313" key="3">
    <source>
        <dbReference type="Proteomes" id="UP000777438"/>
    </source>
</evidence>
<dbReference type="InterPro" id="IPR052957">
    <property type="entry name" value="Auxin_embryo_med"/>
</dbReference>
<keyword evidence="3" id="KW-1185">Reference proteome</keyword>